<feature type="region of interest" description="Disordered" evidence="1">
    <location>
        <begin position="40"/>
        <end position="92"/>
    </location>
</feature>
<evidence type="ECO:0000256" key="1">
    <source>
        <dbReference type="SAM" id="MobiDB-lite"/>
    </source>
</evidence>
<dbReference type="AlphaFoldDB" id="E9HY47"/>
<reference evidence="2 3" key="1">
    <citation type="journal article" date="2011" name="Science">
        <title>The ecoresponsive genome of Daphnia pulex.</title>
        <authorList>
            <person name="Colbourne J.K."/>
            <person name="Pfrender M.E."/>
            <person name="Gilbert D."/>
            <person name="Thomas W.K."/>
            <person name="Tucker A."/>
            <person name="Oakley T.H."/>
            <person name="Tokishita S."/>
            <person name="Aerts A."/>
            <person name="Arnold G.J."/>
            <person name="Basu M.K."/>
            <person name="Bauer D.J."/>
            <person name="Caceres C.E."/>
            <person name="Carmel L."/>
            <person name="Casola C."/>
            <person name="Choi J.H."/>
            <person name="Detter J.C."/>
            <person name="Dong Q."/>
            <person name="Dusheyko S."/>
            <person name="Eads B.D."/>
            <person name="Frohlich T."/>
            <person name="Geiler-Samerotte K.A."/>
            <person name="Gerlach D."/>
            <person name="Hatcher P."/>
            <person name="Jogdeo S."/>
            <person name="Krijgsveld J."/>
            <person name="Kriventseva E.V."/>
            <person name="Kultz D."/>
            <person name="Laforsch C."/>
            <person name="Lindquist E."/>
            <person name="Lopez J."/>
            <person name="Manak J.R."/>
            <person name="Muller J."/>
            <person name="Pangilinan J."/>
            <person name="Patwardhan R.P."/>
            <person name="Pitluck S."/>
            <person name="Pritham E.J."/>
            <person name="Rechtsteiner A."/>
            <person name="Rho M."/>
            <person name="Rogozin I.B."/>
            <person name="Sakarya O."/>
            <person name="Salamov A."/>
            <person name="Schaack S."/>
            <person name="Shapiro H."/>
            <person name="Shiga Y."/>
            <person name="Skalitzky C."/>
            <person name="Smith Z."/>
            <person name="Souvorov A."/>
            <person name="Sung W."/>
            <person name="Tang Z."/>
            <person name="Tsuchiya D."/>
            <person name="Tu H."/>
            <person name="Vos H."/>
            <person name="Wang M."/>
            <person name="Wolf Y.I."/>
            <person name="Yamagata H."/>
            <person name="Yamada T."/>
            <person name="Ye Y."/>
            <person name="Shaw J.R."/>
            <person name="Andrews J."/>
            <person name="Crease T.J."/>
            <person name="Tang H."/>
            <person name="Lucas S.M."/>
            <person name="Robertson H.M."/>
            <person name="Bork P."/>
            <person name="Koonin E.V."/>
            <person name="Zdobnov E.M."/>
            <person name="Grigoriev I.V."/>
            <person name="Lynch M."/>
            <person name="Boore J.L."/>
        </authorList>
    </citation>
    <scope>NUCLEOTIDE SEQUENCE [LARGE SCALE GENOMIC DNA]</scope>
</reference>
<protein>
    <submittedName>
        <fullName evidence="2">Uncharacterized protein</fullName>
    </submittedName>
</protein>
<dbReference type="KEGG" id="dpx:DAPPUDRAFT_268642"/>
<keyword evidence="3" id="KW-1185">Reference proteome</keyword>
<name>E9HY47_DAPPU</name>
<dbReference type="EMBL" id="GL733109">
    <property type="protein sequence ID" value="EFX63335.1"/>
    <property type="molecule type" value="Genomic_DNA"/>
</dbReference>
<organism evidence="2 3">
    <name type="scientific">Daphnia pulex</name>
    <name type="common">Water flea</name>
    <dbReference type="NCBI Taxonomy" id="6669"/>
    <lineage>
        <taxon>Eukaryota</taxon>
        <taxon>Metazoa</taxon>
        <taxon>Ecdysozoa</taxon>
        <taxon>Arthropoda</taxon>
        <taxon>Crustacea</taxon>
        <taxon>Branchiopoda</taxon>
        <taxon>Diplostraca</taxon>
        <taxon>Cladocera</taxon>
        <taxon>Anomopoda</taxon>
        <taxon>Daphniidae</taxon>
        <taxon>Daphnia</taxon>
    </lineage>
</organism>
<dbReference type="InParanoid" id="E9HY47"/>
<dbReference type="HOGENOM" id="CLU_1612486_0_0_1"/>
<accession>E9HY47</accession>
<dbReference type="Proteomes" id="UP000000305">
    <property type="component" value="Unassembled WGS sequence"/>
</dbReference>
<evidence type="ECO:0000313" key="2">
    <source>
        <dbReference type="EMBL" id="EFX63335.1"/>
    </source>
</evidence>
<evidence type="ECO:0000313" key="3">
    <source>
        <dbReference type="Proteomes" id="UP000000305"/>
    </source>
</evidence>
<gene>
    <name evidence="2" type="ORF">DAPPUDRAFT_268642</name>
</gene>
<proteinExistence type="predicted"/>
<feature type="compositionally biased region" description="Basic and acidic residues" evidence="1">
    <location>
        <begin position="64"/>
        <end position="83"/>
    </location>
</feature>
<sequence>MTLAVRGAFFCPVLIDPTNLGTLESITSRGHHNVYSVLGPHFPKDNRRKKNSRLEKTGMIGALETKEIPLREKEIRTPEETKKERKKKAYKSDGFSSDPLIFQSAIGNSVSTSRPSSLRRQPVETVSKLGGCNSGRVRVSYWTRTSWHIALNREPPWPGPDTSET</sequence>